<keyword evidence="2" id="KW-1185">Reference proteome</keyword>
<accession>A0A5J6MU96</accession>
<dbReference type="AlphaFoldDB" id="A0A5J6MU96"/>
<organism evidence="1 2">
    <name type="scientific">Hypericibacter adhaerens</name>
    <dbReference type="NCBI Taxonomy" id="2602016"/>
    <lineage>
        <taxon>Bacteria</taxon>
        <taxon>Pseudomonadati</taxon>
        <taxon>Pseudomonadota</taxon>
        <taxon>Alphaproteobacteria</taxon>
        <taxon>Rhodospirillales</taxon>
        <taxon>Dongiaceae</taxon>
        <taxon>Hypericibacter</taxon>
    </lineage>
</organism>
<name>A0A5J6MU96_9PROT</name>
<dbReference type="KEGG" id="hadh:FRZ61_06560"/>
<gene>
    <name evidence="1" type="ORF">FRZ61_06560</name>
</gene>
<dbReference type="EMBL" id="CP042582">
    <property type="protein sequence ID" value="QEX20737.1"/>
    <property type="molecule type" value="Genomic_DNA"/>
</dbReference>
<evidence type="ECO:0000313" key="2">
    <source>
        <dbReference type="Proteomes" id="UP000325797"/>
    </source>
</evidence>
<dbReference type="Proteomes" id="UP000325797">
    <property type="component" value="Chromosome"/>
</dbReference>
<sequence>MLRVQTSFQDTPGDGYFFVLYHNDRPLQEQLNDLGLKDGDTVFLCDPECGDYTIEATLLFDYRHPMSPEPGLWARANKNSN</sequence>
<protein>
    <submittedName>
        <fullName evidence="1">Uncharacterized protein</fullName>
    </submittedName>
</protein>
<proteinExistence type="predicted"/>
<evidence type="ECO:0000313" key="1">
    <source>
        <dbReference type="EMBL" id="QEX20737.1"/>
    </source>
</evidence>
<reference evidence="1 2" key="1">
    <citation type="submission" date="2019-08" db="EMBL/GenBank/DDBJ databases">
        <title>Hyperibacter terrae gen. nov., sp. nov. and Hyperibacter viscosus sp. nov., two new members in the family Rhodospirillaceae isolated from the rhizosphere of Hypericum perforatum.</title>
        <authorList>
            <person name="Noviana Z."/>
        </authorList>
    </citation>
    <scope>NUCLEOTIDE SEQUENCE [LARGE SCALE GENOMIC DNA]</scope>
    <source>
        <strain evidence="1 2">R5959</strain>
    </source>
</reference>